<dbReference type="Pfam" id="PF07451">
    <property type="entry name" value="SpoVAD"/>
    <property type="match status" value="1"/>
</dbReference>
<dbReference type="NCBIfam" id="TIGR02845">
    <property type="entry name" value="spore_V_AD"/>
    <property type="match status" value="1"/>
</dbReference>
<evidence type="ECO:0000313" key="2">
    <source>
        <dbReference type="Proteomes" id="UP000198979"/>
    </source>
</evidence>
<dbReference type="SUPFAM" id="SSF53901">
    <property type="entry name" value="Thiolase-like"/>
    <property type="match status" value="1"/>
</dbReference>
<dbReference type="Proteomes" id="UP000198979">
    <property type="component" value="Unassembled WGS sequence"/>
</dbReference>
<keyword evidence="2" id="KW-1185">Reference proteome</keyword>
<accession>A0A1I0SPR7</accession>
<sequence>IIYKRKEEGRFLPDFRSRLEVGVSSPKMMKKVGEQTIVFDNDIYVESVGTVVGPKERQGPLGSSFDRAYGDLYCEEQSWELAERRLMKEAITICLENGGVSVQDVDLFIAGDLLNQTVTANYVASELNVPFLGVFSACSTITEAMLVAATFIDGTFARRVLVATSSHYGAAERQFRFPTTIGVQKGESASWTVTGGAAALLSTTRSPFRIRSATIGRVVDSGVTDPLDMGRAMAPAAFTTIKQHLVDCGLSLQSYDVIVTGDLGKVGSNEFKSLCDDANMNIGDRYTDCGVLIYDAEQQAFAGGSGCACCAVVTYSYFLRQMKEKKINTMLVVATGALFNSTMVKQRQTIPAIAHAISIEAVI</sequence>
<dbReference type="GO" id="GO:0016746">
    <property type="term" value="F:acyltransferase activity"/>
    <property type="evidence" value="ECO:0007669"/>
    <property type="project" value="InterPro"/>
</dbReference>
<organism evidence="1 2">
    <name type="scientific">Anoxybacillus pushchinoensis</name>
    <dbReference type="NCBI Taxonomy" id="150248"/>
    <lineage>
        <taxon>Bacteria</taxon>
        <taxon>Bacillati</taxon>
        <taxon>Bacillota</taxon>
        <taxon>Bacilli</taxon>
        <taxon>Bacillales</taxon>
        <taxon>Anoxybacillaceae</taxon>
        <taxon>Anoxybacillus</taxon>
    </lineage>
</organism>
<dbReference type="EMBL" id="FOJQ01000004">
    <property type="protein sequence ID" value="SFA41491.1"/>
    <property type="molecule type" value="Genomic_DNA"/>
</dbReference>
<name>A0A1I0SPR7_9BACL</name>
<reference evidence="2" key="1">
    <citation type="submission" date="2016-10" db="EMBL/GenBank/DDBJ databases">
        <authorList>
            <person name="Varghese N."/>
            <person name="Submissions S."/>
        </authorList>
    </citation>
    <scope>NUCLEOTIDE SEQUENCE [LARGE SCALE GENOMIC DNA]</scope>
    <source>
        <strain evidence="2">K1</strain>
    </source>
</reference>
<protein>
    <submittedName>
        <fullName evidence="1">Stage V sporulation protein AD</fullName>
    </submittedName>
</protein>
<dbReference type="AlphaFoldDB" id="A0A1I0SPR7"/>
<evidence type="ECO:0000313" key="1">
    <source>
        <dbReference type="EMBL" id="SFA41491.1"/>
    </source>
</evidence>
<gene>
    <name evidence="1" type="ORF">SAMN05216169_1004107</name>
</gene>
<dbReference type="STRING" id="150248.SAMN05216169_1004107"/>
<dbReference type="InterPro" id="IPR010894">
    <property type="entry name" value="SpoVAD"/>
</dbReference>
<dbReference type="PIRSF" id="PIRSF011570">
    <property type="entry name" value="SpoVAD"/>
    <property type="match status" value="1"/>
</dbReference>
<dbReference type="InterPro" id="IPR016039">
    <property type="entry name" value="Thiolase-like"/>
</dbReference>
<feature type="non-terminal residue" evidence="1">
    <location>
        <position position="1"/>
    </location>
</feature>
<dbReference type="InterPro" id="IPR038369">
    <property type="entry name" value="SpoVAD_sf"/>
</dbReference>
<proteinExistence type="predicted"/>
<dbReference type="Gene3D" id="3.40.47.40">
    <property type="entry name" value="Stage V sporulation protein AD"/>
    <property type="match status" value="1"/>
</dbReference>
<dbReference type="NCBIfam" id="NF006160">
    <property type="entry name" value="PRK08304.1"/>
    <property type="match status" value="1"/>
</dbReference>